<accession>A0A8J2MNR4</accession>
<feature type="compositionally biased region" description="Basic residues" evidence="8">
    <location>
        <begin position="524"/>
        <end position="533"/>
    </location>
</feature>
<feature type="repeat" description="WD" evidence="7">
    <location>
        <begin position="173"/>
        <end position="205"/>
    </location>
</feature>
<dbReference type="InterPro" id="IPR040382">
    <property type="entry name" value="NOL10/Enp2"/>
</dbReference>
<feature type="transmembrane region" description="Helical" evidence="9">
    <location>
        <begin position="1064"/>
        <end position="1088"/>
    </location>
</feature>
<evidence type="ECO:0000313" key="13">
    <source>
        <dbReference type="EMBL" id="CAG5097417.1"/>
    </source>
</evidence>
<dbReference type="Pfam" id="PF23098">
    <property type="entry name" value="Beta-prop_NOL10_N"/>
    <property type="match status" value="2"/>
</dbReference>
<dbReference type="SUPFAM" id="SSF50978">
    <property type="entry name" value="WD40 repeat-like"/>
    <property type="match status" value="1"/>
</dbReference>
<keyword evidence="4 7" id="KW-0853">WD repeat</keyword>
<comment type="caution">
    <text evidence="13">The sequence shown here is derived from an EMBL/GenBank/DDBJ whole genome shotgun (WGS) entry which is preliminary data.</text>
</comment>
<reference evidence="13" key="1">
    <citation type="submission" date="2021-04" db="EMBL/GenBank/DDBJ databases">
        <authorList>
            <person name="Chebbi M.A.C M."/>
        </authorList>
    </citation>
    <scope>NUCLEOTIDE SEQUENCE</scope>
</reference>
<dbReference type="InterPro" id="IPR012580">
    <property type="entry name" value="NUC153"/>
</dbReference>
<keyword evidence="9" id="KW-0812">Transmembrane</keyword>
<dbReference type="SMART" id="SM00320">
    <property type="entry name" value="WD40"/>
    <property type="match status" value="3"/>
</dbReference>
<comment type="similarity">
    <text evidence="2">Belongs to the WD repeat NOL10/ENP2 family.</text>
</comment>
<gene>
    <name evidence="13" type="ORF">HICCMSTLAB_LOCUS8697</name>
</gene>
<name>A0A8J2MNR4_COTCN</name>
<dbReference type="InterPro" id="IPR001680">
    <property type="entry name" value="WD40_rpt"/>
</dbReference>
<organism evidence="13 14">
    <name type="scientific">Cotesia congregata</name>
    <name type="common">Parasitoid wasp</name>
    <name type="synonym">Apanteles congregatus</name>
    <dbReference type="NCBI Taxonomy" id="51543"/>
    <lineage>
        <taxon>Eukaryota</taxon>
        <taxon>Metazoa</taxon>
        <taxon>Ecdysozoa</taxon>
        <taxon>Arthropoda</taxon>
        <taxon>Hexapoda</taxon>
        <taxon>Insecta</taxon>
        <taxon>Pterygota</taxon>
        <taxon>Neoptera</taxon>
        <taxon>Endopterygota</taxon>
        <taxon>Hymenoptera</taxon>
        <taxon>Apocrita</taxon>
        <taxon>Ichneumonoidea</taxon>
        <taxon>Braconidae</taxon>
        <taxon>Microgastrinae</taxon>
        <taxon>Cotesia</taxon>
    </lineage>
</organism>
<dbReference type="PROSITE" id="PS50082">
    <property type="entry name" value="WD_REPEATS_2"/>
    <property type="match status" value="1"/>
</dbReference>
<evidence type="ECO:0000259" key="10">
    <source>
        <dbReference type="Pfam" id="PF08159"/>
    </source>
</evidence>
<evidence type="ECO:0000259" key="12">
    <source>
        <dbReference type="Pfam" id="PF23098"/>
    </source>
</evidence>
<feature type="domain" description="Nucleolar protein 10-like N-terminal" evidence="12">
    <location>
        <begin position="212"/>
        <end position="332"/>
    </location>
</feature>
<feature type="transmembrane region" description="Helical" evidence="9">
    <location>
        <begin position="1140"/>
        <end position="1160"/>
    </location>
</feature>
<feature type="region of interest" description="Disordered" evidence="8">
    <location>
        <begin position="602"/>
        <end position="630"/>
    </location>
</feature>
<keyword evidence="6" id="KW-0539">Nucleus</keyword>
<dbReference type="Pfam" id="PF23097">
    <property type="entry name" value="NOL10_2nd"/>
    <property type="match status" value="1"/>
</dbReference>
<evidence type="ECO:0000256" key="6">
    <source>
        <dbReference type="ARBA" id="ARBA00023242"/>
    </source>
</evidence>
<dbReference type="GO" id="GO:0032040">
    <property type="term" value="C:small-subunit processome"/>
    <property type="evidence" value="ECO:0007669"/>
    <property type="project" value="TreeGrafter"/>
</dbReference>
<feature type="compositionally biased region" description="Polar residues" evidence="8">
    <location>
        <begin position="606"/>
        <end position="625"/>
    </location>
</feature>
<feature type="domain" description="NUC153" evidence="10">
    <location>
        <begin position="437"/>
        <end position="461"/>
    </location>
</feature>
<comment type="subcellular location">
    <subcellularLocation>
        <location evidence="1">Nucleus</location>
        <location evidence="1">Nucleolus</location>
    </subcellularLocation>
</comment>
<dbReference type="Gene3D" id="2.130.10.10">
    <property type="entry name" value="YVTN repeat-like/Quinoprotein amine dehydrogenase"/>
    <property type="match status" value="2"/>
</dbReference>
<dbReference type="PANTHER" id="PTHR14927">
    <property type="entry name" value="NUCLEOLAR PROTEIN 10"/>
    <property type="match status" value="1"/>
</dbReference>
<feature type="compositionally biased region" description="Acidic residues" evidence="8">
    <location>
        <begin position="492"/>
        <end position="503"/>
    </location>
</feature>
<feature type="compositionally biased region" description="Basic and acidic residues" evidence="8">
    <location>
        <begin position="504"/>
        <end position="523"/>
    </location>
</feature>
<keyword evidence="5" id="KW-0677">Repeat</keyword>
<evidence type="ECO:0000256" key="1">
    <source>
        <dbReference type="ARBA" id="ARBA00004604"/>
    </source>
</evidence>
<evidence type="ECO:0000256" key="2">
    <source>
        <dbReference type="ARBA" id="ARBA00005264"/>
    </source>
</evidence>
<protein>
    <recommendedName>
        <fullName evidence="3">Nucleolar protein 10</fullName>
    </recommendedName>
</protein>
<feature type="domain" description="Nucleolar protein 10-like second" evidence="11">
    <location>
        <begin position="335"/>
        <end position="380"/>
    </location>
</feature>
<dbReference type="InterPro" id="IPR056551">
    <property type="entry name" value="Beta-prop_NOL10_N"/>
</dbReference>
<feature type="region of interest" description="Disordered" evidence="8">
    <location>
        <begin position="490"/>
        <end position="557"/>
    </location>
</feature>
<evidence type="ECO:0000313" key="14">
    <source>
        <dbReference type="Proteomes" id="UP000786811"/>
    </source>
</evidence>
<dbReference type="GO" id="GO:0030686">
    <property type="term" value="C:90S preribosome"/>
    <property type="evidence" value="ECO:0007669"/>
    <property type="project" value="TreeGrafter"/>
</dbReference>
<dbReference type="InterPro" id="IPR036322">
    <property type="entry name" value="WD40_repeat_dom_sf"/>
</dbReference>
<feature type="transmembrane region" description="Helical" evidence="9">
    <location>
        <begin position="918"/>
        <end position="941"/>
    </location>
</feature>
<proteinExistence type="inferred from homology"/>
<dbReference type="OrthoDB" id="6020333at2759"/>
<keyword evidence="9" id="KW-0472">Membrane</keyword>
<evidence type="ECO:0000256" key="9">
    <source>
        <dbReference type="SAM" id="Phobius"/>
    </source>
</evidence>
<dbReference type="EMBL" id="CAJNRD030001121">
    <property type="protein sequence ID" value="CAG5097417.1"/>
    <property type="molecule type" value="Genomic_DNA"/>
</dbReference>
<evidence type="ECO:0000256" key="8">
    <source>
        <dbReference type="SAM" id="MobiDB-lite"/>
    </source>
</evidence>
<evidence type="ECO:0000256" key="5">
    <source>
        <dbReference type="ARBA" id="ARBA00022737"/>
    </source>
</evidence>
<dbReference type="InterPro" id="IPR056550">
    <property type="entry name" value="NOL10_2nd"/>
</dbReference>
<feature type="transmembrane region" description="Helical" evidence="9">
    <location>
        <begin position="802"/>
        <end position="821"/>
    </location>
</feature>
<dbReference type="Proteomes" id="UP000786811">
    <property type="component" value="Unassembled WGS sequence"/>
</dbReference>
<dbReference type="PANTHER" id="PTHR14927:SF0">
    <property type="entry name" value="NUCLEOLAR PROTEIN 10"/>
    <property type="match status" value="1"/>
</dbReference>
<evidence type="ECO:0000259" key="11">
    <source>
        <dbReference type="Pfam" id="PF23097"/>
    </source>
</evidence>
<evidence type="ECO:0000256" key="4">
    <source>
        <dbReference type="ARBA" id="ARBA00022574"/>
    </source>
</evidence>
<keyword evidence="9" id="KW-1133">Transmembrane helix</keyword>
<dbReference type="GO" id="GO:0000462">
    <property type="term" value="P:maturation of SSU-rRNA from tricistronic rRNA transcript (SSU-rRNA, 5.8S rRNA, LSU-rRNA)"/>
    <property type="evidence" value="ECO:0007669"/>
    <property type="project" value="TreeGrafter"/>
</dbReference>
<feature type="domain" description="Nucleolar protein 10-like N-terminal" evidence="12">
    <location>
        <begin position="5"/>
        <end position="208"/>
    </location>
</feature>
<keyword evidence="14" id="KW-1185">Reference proteome</keyword>
<sequence length="1166" mass="134391">MIPVASPNDVKIYNLSAGVSIPEWIPAEKRRRLIKKHARLRKNIQLIQDFDMPQISSCIKMSRDGESIFATGVYKPRVRCFDTKELSMKFERCFDSEVINFQILSDDYSKLVFLQNDRHVEIHAAHGRHHRLRIPRFGRDLEYHYPSCDLFIVGVSNEIYRLNLERGQFLKSFESESSAINKCAINPEHHLLVVGNQEGKVEAWDPRIKDKVGTATGQILLYDIRSNKPFLVKDQMNGLPIRGLEFHNQMDLVYSMDSSIVKIWEKNTGKLYTSIQSTAEFNDLCVVPDSGLLFIANEDPKIQSYYIPNLGPAPSWCHWLDSMIEDMEETNFETVYDNYKFVTEKELEELGFSDLKGTNMLRAYMHGYFMDIRLWRKAVDAIKPFSYEEFKNKKIREKVNEERASKIQINKLPEINKELAFKLSENKKKGSIGLLKDDRFKGLFSNSDFQVDKNSEEYVRHFPVVAQLDKSKQKQLRALEAKESKEKILTAFDEDEQREDSDEELLRHDSSSDDEKPWTEEFKKKYRQLKRSRREAEEDEESEADEKEKSEGKILKQPKFVEVQEGVEFRRGKPFVSTKKRSTFDGKSKFESNSDGIKVSRGSREMTFNINSSKTNVDASSSNGKDSSEIQHLVDTRSSVLSDLQLRSTEAGLITETPDYENLSTSAVLHYCKCKILRPYLRLLAVMGLKPTNSDSDHFSRYCVLSNFHTFQTNVDASSSNGKDSSEIQHLVDTRSSVLSDLQLRSTEAGLITETPDYENLSTSAVLHYCKCKILRPYLRLLAVMGLKPTNSDSDHFSRYCVLSNFHTFQVTIFMCIGYILQYMACFRRDRGFCYKLLPVKYEVIENITRAQAYEQICYGNAIFSYLIPSTLHLVAYLYTVYLFRIQENEQLPNLMERAFLLSSNSVNRGNQKKLVRILWLFIGLSVVWMTMALITVNIMMAQGTIRFQWLDKSPKQLKEISKVFLIICTLWHDMVQGTIITSYCLQGQLLVAHLSFLKVRLLEHTLPATDWMKEILEFKKLLKYFNDDLGPAVCIYTVVNLSWAAAGTAWLLQYDSVDSKENLVPYVSIVNVILWIMISVVPFIQAARLTTACSMMQSIGHEVRVRPFVYQGTPGEDLDSILLYTSSLKMNARMFRVPITGRYLCLFLTIGAIIVITLGQCHFFS</sequence>
<evidence type="ECO:0000256" key="7">
    <source>
        <dbReference type="PROSITE-ProRule" id="PRU00221"/>
    </source>
</evidence>
<feature type="transmembrane region" description="Helical" evidence="9">
    <location>
        <begin position="1030"/>
        <end position="1052"/>
    </location>
</feature>
<dbReference type="Pfam" id="PF08159">
    <property type="entry name" value="NUC153"/>
    <property type="match status" value="1"/>
</dbReference>
<evidence type="ECO:0000256" key="3">
    <source>
        <dbReference type="ARBA" id="ARBA00015517"/>
    </source>
</evidence>
<dbReference type="InterPro" id="IPR015943">
    <property type="entry name" value="WD40/YVTN_repeat-like_dom_sf"/>
</dbReference>
<dbReference type="AlphaFoldDB" id="A0A8J2MNR4"/>